<evidence type="ECO:0000313" key="10">
    <source>
        <dbReference type="Proteomes" id="UP000198853"/>
    </source>
</evidence>
<keyword evidence="10" id="KW-1185">Reference proteome</keyword>
<comment type="similarity">
    <text evidence="2">Belongs to the amino acid-polyamine-organocation (APC) superfamily. Spore germination protein (SGP) (TC 2.A.3.9) family.</text>
</comment>
<reference evidence="9 10" key="1">
    <citation type="submission" date="2016-10" db="EMBL/GenBank/DDBJ databases">
        <authorList>
            <person name="de Groot N.N."/>
        </authorList>
    </citation>
    <scope>NUCLEOTIDE SEQUENCE [LARGE SCALE GENOMIC DNA]</scope>
    <source>
        <strain evidence="9 10">DSM 21771</strain>
    </source>
</reference>
<dbReference type="EMBL" id="FNEN01000019">
    <property type="protein sequence ID" value="SDJ18134.1"/>
    <property type="molecule type" value="Genomic_DNA"/>
</dbReference>
<evidence type="ECO:0000256" key="3">
    <source>
        <dbReference type="ARBA" id="ARBA00022448"/>
    </source>
</evidence>
<dbReference type="InterPro" id="IPR004761">
    <property type="entry name" value="Spore_GerAB"/>
</dbReference>
<sequence length="353" mass="40669">MRLQPPVTRQVSPFFAFFIVTTTQIGVGIFSFQLSLISFAGHDGWIAVILSALLIHVVIWLIYKLLPTHHTIVDIHQKVFGKWIGAFVSLYFLFYYSLFALVTLVVYTQILRVWLFPEISPWVFFLVLGALVYVFTMGGLRKILGASVLAVFITVTFLAFPHLPYGQMQLGSLFPIGDHAPMDLWLATKEMTFQYLGFEILLMAYPFLKDAPRSHKWAQYGVTFSMITYLVSFILPILYFHEHHLATILWPTLTLWNMEYFGMAAWSFVVLPNMALWLWAASRVAKQSINISQKHTVRGLSLLIFGSAFFFTTYRAIEDVLSFASGLGFYTFFVYLPILYILRMIIVKRRDRS</sequence>
<evidence type="ECO:0000256" key="6">
    <source>
        <dbReference type="ARBA" id="ARBA00022989"/>
    </source>
</evidence>
<evidence type="ECO:0000256" key="1">
    <source>
        <dbReference type="ARBA" id="ARBA00004141"/>
    </source>
</evidence>
<evidence type="ECO:0000256" key="7">
    <source>
        <dbReference type="ARBA" id="ARBA00023136"/>
    </source>
</evidence>
<keyword evidence="3" id="KW-0813">Transport</keyword>
<organism evidence="9 10">
    <name type="scientific">Natribacillus halophilus</name>
    <dbReference type="NCBI Taxonomy" id="549003"/>
    <lineage>
        <taxon>Bacteria</taxon>
        <taxon>Bacillati</taxon>
        <taxon>Bacillota</taxon>
        <taxon>Bacilli</taxon>
        <taxon>Bacillales</taxon>
        <taxon>Bacillaceae</taxon>
        <taxon>Natribacillus</taxon>
    </lineage>
</organism>
<feature type="transmembrane region" description="Helical" evidence="8">
    <location>
        <begin position="300"/>
        <end position="317"/>
    </location>
</feature>
<evidence type="ECO:0000256" key="2">
    <source>
        <dbReference type="ARBA" id="ARBA00007998"/>
    </source>
</evidence>
<keyword evidence="5 8" id="KW-0812">Transmembrane</keyword>
<protein>
    <submittedName>
        <fullName evidence="9">Spore germination protein (Amino acid permease)</fullName>
    </submittedName>
</protein>
<accession>A0A1G8RM24</accession>
<feature type="transmembrane region" description="Helical" evidence="8">
    <location>
        <begin position="12"/>
        <end position="32"/>
    </location>
</feature>
<evidence type="ECO:0000256" key="5">
    <source>
        <dbReference type="ARBA" id="ARBA00022692"/>
    </source>
</evidence>
<feature type="transmembrane region" description="Helical" evidence="8">
    <location>
        <begin position="119"/>
        <end position="136"/>
    </location>
</feature>
<feature type="transmembrane region" description="Helical" evidence="8">
    <location>
        <begin position="83"/>
        <end position="107"/>
    </location>
</feature>
<evidence type="ECO:0000256" key="8">
    <source>
        <dbReference type="SAM" id="Phobius"/>
    </source>
</evidence>
<dbReference type="PANTHER" id="PTHR34975:SF2">
    <property type="entry name" value="SPORE GERMINATION PROTEIN A2"/>
    <property type="match status" value="1"/>
</dbReference>
<feature type="transmembrane region" description="Helical" evidence="8">
    <location>
        <begin position="143"/>
        <end position="163"/>
    </location>
</feature>
<dbReference type="AlphaFoldDB" id="A0A1G8RM24"/>
<dbReference type="PANTHER" id="PTHR34975">
    <property type="entry name" value="SPORE GERMINATION PROTEIN A2"/>
    <property type="match status" value="1"/>
</dbReference>
<feature type="transmembrane region" description="Helical" evidence="8">
    <location>
        <begin position="260"/>
        <end position="279"/>
    </location>
</feature>
<dbReference type="GO" id="GO:0016020">
    <property type="term" value="C:membrane"/>
    <property type="evidence" value="ECO:0007669"/>
    <property type="project" value="UniProtKB-SubCell"/>
</dbReference>
<evidence type="ECO:0000313" key="9">
    <source>
        <dbReference type="EMBL" id="SDJ18134.1"/>
    </source>
</evidence>
<feature type="transmembrane region" description="Helical" evidence="8">
    <location>
        <begin position="323"/>
        <end position="342"/>
    </location>
</feature>
<feature type="transmembrane region" description="Helical" evidence="8">
    <location>
        <begin position="191"/>
        <end position="208"/>
    </location>
</feature>
<comment type="subcellular location">
    <subcellularLocation>
        <location evidence="1">Membrane</location>
        <topology evidence="1">Multi-pass membrane protein</topology>
    </subcellularLocation>
</comment>
<feature type="transmembrane region" description="Helical" evidence="8">
    <location>
        <begin position="44"/>
        <end position="63"/>
    </location>
</feature>
<dbReference type="Gene3D" id="1.20.1740.10">
    <property type="entry name" value="Amino acid/polyamine transporter I"/>
    <property type="match status" value="1"/>
</dbReference>
<proteinExistence type="inferred from homology"/>
<keyword evidence="4" id="KW-0309">Germination</keyword>
<dbReference type="GO" id="GO:0009847">
    <property type="term" value="P:spore germination"/>
    <property type="evidence" value="ECO:0007669"/>
    <property type="project" value="InterPro"/>
</dbReference>
<keyword evidence="6 8" id="KW-1133">Transmembrane helix</keyword>
<feature type="transmembrane region" description="Helical" evidence="8">
    <location>
        <begin position="220"/>
        <end position="240"/>
    </location>
</feature>
<dbReference type="Pfam" id="PF03845">
    <property type="entry name" value="Spore_permease"/>
    <property type="match status" value="1"/>
</dbReference>
<keyword evidence="7 8" id="KW-0472">Membrane</keyword>
<evidence type="ECO:0000256" key="4">
    <source>
        <dbReference type="ARBA" id="ARBA00022544"/>
    </source>
</evidence>
<dbReference type="Proteomes" id="UP000198853">
    <property type="component" value="Unassembled WGS sequence"/>
</dbReference>
<gene>
    <name evidence="9" type="ORF">SAMN04488123_1199</name>
</gene>
<name>A0A1G8RM24_9BACI</name>